<evidence type="ECO:0000313" key="3">
    <source>
        <dbReference type="Proteomes" id="UP001458880"/>
    </source>
</evidence>
<proteinExistence type="predicted"/>
<evidence type="ECO:0000313" key="2">
    <source>
        <dbReference type="EMBL" id="KAK9754152.1"/>
    </source>
</evidence>
<dbReference type="Proteomes" id="UP001458880">
    <property type="component" value="Unassembled WGS sequence"/>
</dbReference>
<comment type="caution">
    <text evidence="2">The sequence shown here is derived from an EMBL/GenBank/DDBJ whole genome shotgun (WGS) entry which is preliminary data.</text>
</comment>
<name>A0AAW1N676_POPJA</name>
<organism evidence="2 3">
    <name type="scientific">Popillia japonica</name>
    <name type="common">Japanese beetle</name>
    <dbReference type="NCBI Taxonomy" id="7064"/>
    <lineage>
        <taxon>Eukaryota</taxon>
        <taxon>Metazoa</taxon>
        <taxon>Ecdysozoa</taxon>
        <taxon>Arthropoda</taxon>
        <taxon>Hexapoda</taxon>
        <taxon>Insecta</taxon>
        <taxon>Pterygota</taxon>
        <taxon>Neoptera</taxon>
        <taxon>Endopterygota</taxon>
        <taxon>Coleoptera</taxon>
        <taxon>Polyphaga</taxon>
        <taxon>Scarabaeiformia</taxon>
        <taxon>Scarabaeidae</taxon>
        <taxon>Rutelinae</taxon>
        <taxon>Popillia</taxon>
    </lineage>
</organism>
<evidence type="ECO:0000256" key="1">
    <source>
        <dbReference type="SAM" id="SignalP"/>
    </source>
</evidence>
<accession>A0AAW1N676</accession>
<gene>
    <name evidence="2" type="ORF">QE152_g1706</name>
</gene>
<keyword evidence="3" id="KW-1185">Reference proteome</keyword>
<keyword evidence="1" id="KW-0732">Signal</keyword>
<protein>
    <submittedName>
        <fullName evidence="2">Uncharacterized protein</fullName>
    </submittedName>
</protein>
<dbReference type="EMBL" id="JASPKY010000009">
    <property type="protein sequence ID" value="KAK9754152.1"/>
    <property type="molecule type" value="Genomic_DNA"/>
</dbReference>
<sequence length="132" mass="14961">MKIITKSTLFIPLLVFLENSRIVQPQYTNTNSPINVGNLHKLASLSPSQLHQTFRYLENPYVATALVERDRSMKDSLVSGPIPSQFNEPLENADLQNHILRRKGRPMTLEEAIKDPIFASYFDGTVEEDSAM</sequence>
<feature type="chain" id="PRO_5043844790" evidence="1">
    <location>
        <begin position="26"/>
        <end position="132"/>
    </location>
</feature>
<dbReference type="AlphaFoldDB" id="A0AAW1N676"/>
<feature type="signal peptide" evidence="1">
    <location>
        <begin position="1"/>
        <end position="25"/>
    </location>
</feature>
<reference evidence="2 3" key="1">
    <citation type="journal article" date="2024" name="BMC Genomics">
        <title>De novo assembly and annotation of Popillia japonica's genome with initial clues to its potential as an invasive pest.</title>
        <authorList>
            <person name="Cucini C."/>
            <person name="Boschi S."/>
            <person name="Funari R."/>
            <person name="Cardaioli E."/>
            <person name="Iannotti N."/>
            <person name="Marturano G."/>
            <person name="Paoli F."/>
            <person name="Bruttini M."/>
            <person name="Carapelli A."/>
            <person name="Frati F."/>
            <person name="Nardi F."/>
        </authorList>
    </citation>
    <scope>NUCLEOTIDE SEQUENCE [LARGE SCALE GENOMIC DNA]</scope>
    <source>
        <strain evidence="2">DMR45628</strain>
    </source>
</reference>